<keyword evidence="1" id="KW-1133">Transmembrane helix</keyword>
<evidence type="ECO:0000313" key="3">
    <source>
        <dbReference type="Proteomes" id="UP000247523"/>
    </source>
</evidence>
<organism evidence="2 3">
    <name type="scientific">Lachnotalea glycerini</name>
    <dbReference type="NCBI Taxonomy" id="1763509"/>
    <lineage>
        <taxon>Bacteria</taxon>
        <taxon>Bacillati</taxon>
        <taxon>Bacillota</taxon>
        <taxon>Clostridia</taxon>
        <taxon>Lachnospirales</taxon>
        <taxon>Lachnospiraceae</taxon>
        <taxon>Lachnotalea</taxon>
    </lineage>
</organism>
<feature type="transmembrane region" description="Helical" evidence="1">
    <location>
        <begin position="7"/>
        <end position="24"/>
    </location>
</feature>
<evidence type="ECO:0000256" key="1">
    <source>
        <dbReference type="SAM" id="Phobius"/>
    </source>
</evidence>
<keyword evidence="1" id="KW-0812">Transmembrane</keyword>
<dbReference type="GO" id="GO:0005975">
    <property type="term" value="P:carbohydrate metabolic process"/>
    <property type="evidence" value="ECO:0007669"/>
    <property type="project" value="InterPro"/>
</dbReference>
<dbReference type="Pfam" id="PF09960">
    <property type="entry name" value="DUF2194"/>
    <property type="match status" value="2"/>
</dbReference>
<gene>
    <name evidence="2" type="ORF">C8E03_101823</name>
</gene>
<dbReference type="SUPFAM" id="SSF88713">
    <property type="entry name" value="Glycoside hydrolase/deacetylase"/>
    <property type="match status" value="1"/>
</dbReference>
<keyword evidence="1" id="KW-0472">Membrane</keyword>
<evidence type="ECO:0000313" key="2">
    <source>
        <dbReference type="EMBL" id="PXV96188.1"/>
    </source>
</evidence>
<dbReference type="RefSeq" id="WP_110290341.1">
    <property type="nucleotide sequence ID" value="NZ_QICS01000001.1"/>
</dbReference>
<dbReference type="InterPro" id="IPR018695">
    <property type="entry name" value="DUF2194"/>
</dbReference>
<dbReference type="EMBL" id="QICS01000001">
    <property type="protein sequence ID" value="PXV96188.1"/>
    <property type="molecule type" value="Genomic_DNA"/>
</dbReference>
<dbReference type="Gene3D" id="3.20.20.370">
    <property type="entry name" value="Glycoside hydrolase/deacetylase"/>
    <property type="match status" value="1"/>
</dbReference>
<reference evidence="2 3" key="1">
    <citation type="submission" date="2018-05" db="EMBL/GenBank/DDBJ databases">
        <title>Genomic Encyclopedia of Type Strains, Phase IV (KMG-IV): sequencing the most valuable type-strain genomes for metagenomic binning, comparative biology and taxonomic classification.</title>
        <authorList>
            <person name="Goeker M."/>
        </authorList>
    </citation>
    <scope>NUCLEOTIDE SEQUENCE [LARGE SCALE GENOMIC DNA]</scope>
    <source>
        <strain evidence="2 3">DSM 28816</strain>
    </source>
</reference>
<dbReference type="SUPFAM" id="SSF52317">
    <property type="entry name" value="Class I glutamine amidotransferase-like"/>
    <property type="match status" value="1"/>
</dbReference>
<accession>A0A318F2U0</accession>
<dbReference type="AlphaFoldDB" id="A0A318F2U0"/>
<dbReference type="InterPro" id="IPR029062">
    <property type="entry name" value="Class_I_gatase-like"/>
</dbReference>
<comment type="caution">
    <text evidence="2">The sequence shown here is derived from an EMBL/GenBank/DDBJ whole genome shotgun (WGS) entry which is preliminary data.</text>
</comment>
<dbReference type="CDD" id="cd10924">
    <property type="entry name" value="CE4_COG4878"/>
    <property type="match status" value="1"/>
</dbReference>
<dbReference type="InterPro" id="IPR011330">
    <property type="entry name" value="Glyco_hydro/deAcase_b/a-brl"/>
</dbReference>
<protein>
    <recommendedName>
        <fullName evidence="4">DUF2194 domain-containing protein</fullName>
    </recommendedName>
</protein>
<dbReference type="Proteomes" id="UP000247523">
    <property type="component" value="Unassembled WGS sequence"/>
</dbReference>
<name>A0A318F2U0_9FIRM</name>
<proteinExistence type="predicted"/>
<evidence type="ECO:0008006" key="4">
    <source>
        <dbReference type="Google" id="ProtNLM"/>
    </source>
</evidence>
<sequence length="612" mass="69328">MKYYNKFWVIFILNIICVLVVQLTRTDTKSSYAVTAMSKVVKEEGVNAIESSGLVPTNNKTLIIYNDQSTPLVSQASQLKDRLANMKIESQLVKDIDLYQVSIEQYKAIIIMSDDWENTLGNQLYELIRYASNGGNLLFGVVPNSTEGFYKGIYRSLGIMTYGSYETIEGFQFEKELMTGSKGMSFIDQEDYDNICLNVAVDDQCQVYMSSAGTNANIPLLWSRACGDGNIVVFNSTGLGGRYFAGIFAGAMTVLEDDLLYPIINAKTIYIDDFPAPQFNIESDVIKQNYSRTVKEFYRDIWWPDMQKAASLYKYNYTGLFITSYENNVDEYHISPASNFEYYGNSLLKNGFEIGLHGYNHQPLALKGYIPEKMGYKAWKSEDDMVKAISVLNNYAKTLFPYAKLTVYVPPSNYLSPEGREAVVKAVPDLSVISGVYEADESEYVQDFTIAEDGIAEFPRLTSGMWNDVTTRLQYMCGITMYGVFSHFIHPDDILDEERGKDADWDTLYTNYTELLKGVNNAAPLRSLKASEAGEALKVYHYLKVELEYGDSYVKGACDNFYGEAYFYLRTSKTPLAVDDSCVIEKADKKNGEFFYVVTVKKPEFEIKLEDK</sequence>